<feature type="compositionally biased region" description="Basic residues" evidence="1">
    <location>
        <begin position="76"/>
        <end position="89"/>
    </location>
</feature>
<organism evidence="2 3">
    <name type="scientific">Zizania palustris</name>
    <name type="common">Northern wild rice</name>
    <dbReference type="NCBI Taxonomy" id="103762"/>
    <lineage>
        <taxon>Eukaryota</taxon>
        <taxon>Viridiplantae</taxon>
        <taxon>Streptophyta</taxon>
        <taxon>Embryophyta</taxon>
        <taxon>Tracheophyta</taxon>
        <taxon>Spermatophyta</taxon>
        <taxon>Magnoliopsida</taxon>
        <taxon>Liliopsida</taxon>
        <taxon>Poales</taxon>
        <taxon>Poaceae</taxon>
        <taxon>BOP clade</taxon>
        <taxon>Oryzoideae</taxon>
        <taxon>Oryzeae</taxon>
        <taxon>Zizaniinae</taxon>
        <taxon>Zizania</taxon>
    </lineage>
</organism>
<reference evidence="2" key="2">
    <citation type="submission" date="2021-02" db="EMBL/GenBank/DDBJ databases">
        <authorList>
            <person name="Kimball J.A."/>
            <person name="Haas M.W."/>
            <person name="Macchietto M."/>
            <person name="Kono T."/>
            <person name="Duquette J."/>
            <person name="Shao M."/>
        </authorList>
    </citation>
    <scope>NUCLEOTIDE SEQUENCE</scope>
    <source>
        <tissue evidence="2">Fresh leaf tissue</tissue>
    </source>
</reference>
<dbReference type="EMBL" id="JAAALK010000079">
    <property type="protein sequence ID" value="KAG8096011.1"/>
    <property type="molecule type" value="Genomic_DNA"/>
</dbReference>
<proteinExistence type="predicted"/>
<feature type="compositionally biased region" description="Basic and acidic residues" evidence="1">
    <location>
        <begin position="62"/>
        <end position="74"/>
    </location>
</feature>
<dbReference type="Proteomes" id="UP000729402">
    <property type="component" value="Unassembled WGS sequence"/>
</dbReference>
<gene>
    <name evidence="2" type="ORF">GUJ93_ZPchr0013g36935</name>
</gene>
<feature type="region of interest" description="Disordered" evidence="1">
    <location>
        <begin position="39"/>
        <end position="144"/>
    </location>
</feature>
<feature type="compositionally biased region" description="Gly residues" evidence="1">
    <location>
        <begin position="131"/>
        <end position="140"/>
    </location>
</feature>
<keyword evidence="3" id="KW-1185">Reference proteome</keyword>
<sequence>MATTTGKPGNEDQRVEQKGLALRCVIMEANWLEGELASRGRAGGAHGGRRGGGAVESGGKGRGKEEARRGEARRIPAGRRRGGSRRGGVRRSPAGRVTTESDGVSRGGGRRRGSRRGRGGSRPGGRLADPGGEGSGGSRRGGARWRPLVSVAAEATGVGHGGGRRQVEQRALFGVRKMNQGGRKLKKVGHVLL</sequence>
<feature type="compositionally biased region" description="Basic residues" evidence="1">
    <location>
        <begin position="108"/>
        <end position="119"/>
    </location>
</feature>
<feature type="compositionally biased region" description="Gly residues" evidence="1">
    <location>
        <begin position="41"/>
        <end position="60"/>
    </location>
</feature>
<dbReference type="AlphaFoldDB" id="A0A8J6BX11"/>
<evidence type="ECO:0000313" key="3">
    <source>
        <dbReference type="Proteomes" id="UP000729402"/>
    </source>
</evidence>
<comment type="caution">
    <text evidence="2">The sequence shown here is derived from an EMBL/GenBank/DDBJ whole genome shotgun (WGS) entry which is preliminary data.</text>
</comment>
<evidence type="ECO:0000256" key="1">
    <source>
        <dbReference type="SAM" id="MobiDB-lite"/>
    </source>
</evidence>
<accession>A0A8J6BX11</accession>
<reference evidence="2" key="1">
    <citation type="journal article" date="2021" name="bioRxiv">
        <title>Whole Genome Assembly and Annotation of Northern Wild Rice, Zizania palustris L., Supports a Whole Genome Duplication in the Zizania Genus.</title>
        <authorList>
            <person name="Haas M."/>
            <person name="Kono T."/>
            <person name="Macchietto M."/>
            <person name="Millas R."/>
            <person name="McGilp L."/>
            <person name="Shao M."/>
            <person name="Duquette J."/>
            <person name="Hirsch C.N."/>
            <person name="Kimball J."/>
        </authorList>
    </citation>
    <scope>NUCLEOTIDE SEQUENCE</scope>
    <source>
        <tissue evidence="2">Fresh leaf tissue</tissue>
    </source>
</reference>
<protein>
    <submittedName>
        <fullName evidence="2">Uncharacterized protein</fullName>
    </submittedName>
</protein>
<evidence type="ECO:0000313" key="2">
    <source>
        <dbReference type="EMBL" id="KAG8096011.1"/>
    </source>
</evidence>
<name>A0A8J6BX11_ZIZPA</name>